<dbReference type="AlphaFoldDB" id="A0AAE0Y7T8"/>
<keyword evidence="2" id="KW-1185">Reference proteome</keyword>
<gene>
    <name evidence="1" type="ORF">RRG08_009077</name>
</gene>
<sequence>MSVFSARSPLYYSAYFNVLVSDVVMFWCSDAYVCSRAPKLDTIVYRMRHGPMMLVTFGTLRPTHLRGLHGEKAKCLVKFCVSHSLRHILELPCRL</sequence>
<dbReference type="Proteomes" id="UP001283361">
    <property type="component" value="Unassembled WGS sequence"/>
</dbReference>
<organism evidence="1 2">
    <name type="scientific">Elysia crispata</name>
    <name type="common">lettuce slug</name>
    <dbReference type="NCBI Taxonomy" id="231223"/>
    <lineage>
        <taxon>Eukaryota</taxon>
        <taxon>Metazoa</taxon>
        <taxon>Spiralia</taxon>
        <taxon>Lophotrochozoa</taxon>
        <taxon>Mollusca</taxon>
        <taxon>Gastropoda</taxon>
        <taxon>Heterobranchia</taxon>
        <taxon>Euthyneura</taxon>
        <taxon>Panpulmonata</taxon>
        <taxon>Sacoglossa</taxon>
        <taxon>Placobranchoidea</taxon>
        <taxon>Plakobranchidae</taxon>
        <taxon>Elysia</taxon>
    </lineage>
</organism>
<dbReference type="EMBL" id="JAWDGP010006752">
    <property type="protein sequence ID" value="KAK3736008.1"/>
    <property type="molecule type" value="Genomic_DNA"/>
</dbReference>
<accession>A0AAE0Y7T8</accession>
<comment type="caution">
    <text evidence="1">The sequence shown here is derived from an EMBL/GenBank/DDBJ whole genome shotgun (WGS) entry which is preliminary data.</text>
</comment>
<reference evidence="1" key="1">
    <citation type="journal article" date="2023" name="G3 (Bethesda)">
        <title>A reference genome for the long-term kleptoplast-retaining sea slug Elysia crispata morphotype clarki.</title>
        <authorList>
            <person name="Eastman K.E."/>
            <person name="Pendleton A.L."/>
            <person name="Shaikh M.A."/>
            <person name="Suttiyut T."/>
            <person name="Ogas R."/>
            <person name="Tomko P."/>
            <person name="Gavelis G."/>
            <person name="Widhalm J.R."/>
            <person name="Wisecaver J.H."/>
        </authorList>
    </citation>
    <scope>NUCLEOTIDE SEQUENCE</scope>
    <source>
        <strain evidence="1">ECLA1</strain>
    </source>
</reference>
<protein>
    <submittedName>
        <fullName evidence="1">Uncharacterized protein</fullName>
    </submittedName>
</protein>
<name>A0AAE0Y7T8_9GAST</name>
<proteinExistence type="predicted"/>
<evidence type="ECO:0000313" key="1">
    <source>
        <dbReference type="EMBL" id="KAK3736008.1"/>
    </source>
</evidence>
<evidence type="ECO:0000313" key="2">
    <source>
        <dbReference type="Proteomes" id="UP001283361"/>
    </source>
</evidence>